<evidence type="ECO:0000313" key="2">
    <source>
        <dbReference type="EMBL" id="OCT98623.1"/>
    </source>
</evidence>
<gene>
    <name evidence="2" type="ORF">XELAEV_18010859mg</name>
</gene>
<sequence>MVIQVQEWINPLMQEFRQEEQPEVFDRGNEQHRENCLAARSLFSSFCSSPLCLQTQVLPYLAMLTNPLRNPYLFFYSTNCIYSRCCRLPLKRQFARLKLETLTDKDPGLLNAESGEEDNLTEMQRERNDTANSMGNAKELLSTQGAESVLPASQPQPVAAQAVMEDEELKIEEYDSD</sequence>
<dbReference type="Proteomes" id="UP000694892">
    <property type="component" value="Chromosome 1S"/>
</dbReference>
<feature type="region of interest" description="Disordered" evidence="1">
    <location>
        <begin position="106"/>
        <end position="160"/>
    </location>
</feature>
<feature type="compositionally biased region" description="Polar residues" evidence="1">
    <location>
        <begin position="130"/>
        <end position="146"/>
    </location>
</feature>
<proteinExistence type="predicted"/>
<accession>A0A974DVC4</accession>
<dbReference type="EMBL" id="CM004467">
    <property type="protein sequence ID" value="OCT98623.1"/>
    <property type="molecule type" value="Genomic_DNA"/>
</dbReference>
<organism evidence="2 3">
    <name type="scientific">Xenopus laevis</name>
    <name type="common">African clawed frog</name>
    <dbReference type="NCBI Taxonomy" id="8355"/>
    <lineage>
        <taxon>Eukaryota</taxon>
        <taxon>Metazoa</taxon>
        <taxon>Chordata</taxon>
        <taxon>Craniata</taxon>
        <taxon>Vertebrata</taxon>
        <taxon>Euteleostomi</taxon>
        <taxon>Amphibia</taxon>
        <taxon>Batrachia</taxon>
        <taxon>Anura</taxon>
        <taxon>Pipoidea</taxon>
        <taxon>Pipidae</taxon>
        <taxon>Xenopodinae</taxon>
        <taxon>Xenopus</taxon>
        <taxon>Xenopus</taxon>
    </lineage>
</organism>
<dbReference type="AlphaFoldDB" id="A0A974DVC4"/>
<evidence type="ECO:0000256" key="1">
    <source>
        <dbReference type="SAM" id="MobiDB-lite"/>
    </source>
</evidence>
<reference evidence="3" key="1">
    <citation type="journal article" date="2016" name="Nature">
        <title>Genome evolution in the allotetraploid frog Xenopus laevis.</title>
        <authorList>
            <person name="Session A.M."/>
            <person name="Uno Y."/>
            <person name="Kwon T."/>
            <person name="Chapman J.A."/>
            <person name="Toyoda A."/>
            <person name="Takahashi S."/>
            <person name="Fukui A."/>
            <person name="Hikosaka A."/>
            <person name="Suzuki A."/>
            <person name="Kondo M."/>
            <person name="van Heeringen S.J."/>
            <person name="Quigley I."/>
            <person name="Heinz S."/>
            <person name="Ogino H."/>
            <person name="Ochi H."/>
            <person name="Hellsten U."/>
            <person name="Lyons J.B."/>
            <person name="Simakov O."/>
            <person name="Putnam N."/>
            <person name="Stites J."/>
            <person name="Kuroki Y."/>
            <person name="Tanaka T."/>
            <person name="Michiue T."/>
            <person name="Watanabe M."/>
            <person name="Bogdanovic O."/>
            <person name="Lister R."/>
            <person name="Georgiou G."/>
            <person name="Paranjpe S.S."/>
            <person name="van Kruijsbergen I."/>
            <person name="Shu S."/>
            <person name="Carlson J."/>
            <person name="Kinoshita T."/>
            <person name="Ohta Y."/>
            <person name="Mawaribuchi S."/>
            <person name="Jenkins J."/>
            <person name="Grimwood J."/>
            <person name="Schmutz J."/>
            <person name="Mitros T."/>
            <person name="Mozaffari S.V."/>
            <person name="Suzuki Y."/>
            <person name="Haramoto Y."/>
            <person name="Yamamoto T.S."/>
            <person name="Takagi C."/>
            <person name="Heald R."/>
            <person name="Miller K."/>
            <person name="Haudenschild C."/>
            <person name="Kitzman J."/>
            <person name="Nakayama T."/>
            <person name="Izutsu Y."/>
            <person name="Robert J."/>
            <person name="Fortriede J."/>
            <person name="Burns K."/>
            <person name="Lotay V."/>
            <person name="Karimi K."/>
            <person name="Yasuoka Y."/>
            <person name="Dichmann D.S."/>
            <person name="Flajnik M.F."/>
            <person name="Houston D.W."/>
            <person name="Shendure J."/>
            <person name="DuPasquier L."/>
            <person name="Vize P.D."/>
            <person name="Zorn A.M."/>
            <person name="Ito M."/>
            <person name="Marcotte E.M."/>
            <person name="Wallingford J.B."/>
            <person name="Ito Y."/>
            <person name="Asashima M."/>
            <person name="Ueno N."/>
            <person name="Matsuda Y."/>
            <person name="Veenstra G.J."/>
            <person name="Fujiyama A."/>
            <person name="Harland R.M."/>
            <person name="Taira M."/>
            <person name="Rokhsar D.S."/>
        </authorList>
    </citation>
    <scope>NUCLEOTIDE SEQUENCE [LARGE SCALE GENOMIC DNA]</scope>
    <source>
        <strain evidence="3">J</strain>
    </source>
</reference>
<protein>
    <submittedName>
        <fullName evidence="2">Uncharacterized protein</fullName>
    </submittedName>
</protein>
<feature type="compositionally biased region" description="Low complexity" evidence="1">
    <location>
        <begin position="149"/>
        <end position="160"/>
    </location>
</feature>
<evidence type="ECO:0000313" key="3">
    <source>
        <dbReference type="Proteomes" id="UP000694892"/>
    </source>
</evidence>
<name>A0A974DVC4_XENLA</name>